<reference evidence="2" key="1">
    <citation type="submission" date="2018-08" db="EMBL/GenBank/DDBJ databases">
        <title>Identification of Burkholderia cepacia strains that express a Burkholderia pseudomallei-like capsular polysaccharide.</title>
        <authorList>
            <person name="Burtnick M.N."/>
            <person name="Vongsouvath M."/>
            <person name="Newton P."/>
            <person name="Wuthiekanun V."/>
            <person name="Limmathurotsakul D."/>
            <person name="Brett P.J."/>
            <person name="Chantratita N."/>
            <person name="Dance D.A."/>
        </authorList>
    </citation>
    <scope>NUCLEOTIDE SEQUENCE</scope>
    <source>
        <strain evidence="2">SBXCC001</strain>
    </source>
</reference>
<comment type="caution">
    <text evidence="2">The sequence shown here is derived from an EMBL/GenBank/DDBJ whole genome shotgun (WGS) entry which is preliminary data.</text>
</comment>
<evidence type="ECO:0000256" key="1">
    <source>
        <dbReference type="SAM" id="MobiDB-lite"/>
    </source>
</evidence>
<name>A0AAW9D166_BURTH</name>
<gene>
    <name evidence="2" type="ORF">C7S16_3218</name>
</gene>
<dbReference type="Proteomes" id="UP001272137">
    <property type="component" value="Unassembled WGS sequence"/>
</dbReference>
<evidence type="ECO:0000313" key="2">
    <source>
        <dbReference type="EMBL" id="MDW9253764.1"/>
    </source>
</evidence>
<feature type="region of interest" description="Disordered" evidence="1">
    <location>
        <begin position="1"/>
        <end position="20"/>
    </location>
</feature>
<dbReference type="EMBL" id="QXCT01000002">
    <property type="protein sequence ID" value="MDW9253764.1"/>
    <property type="molecule type" value="Genomic_DNA"/>
</dbReference>
<dbReference type="AlphaFoldDB" id="A0AAW9D166"/>
<proteinExistence type="predicted"/>
<evidence type="ECO:0000313" key="3">
    <source>
        <dbReference type="Proteomes" id="UP001272137"/>
    </source>
</evidence>
<sequence length="53" mass="5712">MQDGGQGHAVSPESSPRARRMLEVRRAARPCGRASRAADMLWECRAGCALATN</sequence>
<accession>A0AAW9D166</accession>
<protein>
    <submittedName>
        <fullName evidence="2">Uncharacterized protein</fullName>
    </submittedName>
</protein>
<organism evidence="2 3">
    <name type="scientific">Burkholderia thailandensis</name>
    <dbReference type="NCBI Taxonomy" id="57975"/>
    <lineage>
        <taxon>Bacteria</taxon>
        <taxon>Pseudomonadati</taxon>
        <taxon>Pseudomonadota</taxon>
        <taxon>Betaproteobacteria</taxon>
        <taxon>Burkholderiales</taxon>
        <taxon>Burkholderiaceae</taxon>
        <taxon>Burkholderia</taxon>
        <taxon>pseudomallei group</taxon>
    </lineage>
</organism>